<organism evidence="1 2">
    <name type="scientific">Cetraspora pellucida</name>
    <dbReference type="NCBI Taxonomy" id="1433469"/>
    <lineage>
        <taxon>Eukaryota</taxon>
        <taxon>Fungi</taxon>
        <taxon>Fungi incertae sedis</taxon>
        <taxon>Mucoromycota</taxon>
        <taxon>Glomeromycotina</taxon>
        <taxon>Glomeromycetes</taxon>
        <taxon>Diversisporales</taxon>
        <taxon>Gigasporaceae</taxon>
        <taxon>Cetraspora</taxon>
    </lineage>
</organism>
<comment type="caution">
    <text evidence="1">The sequence shown here is derived from an EMBL/GenBank/DDBJ whole genome shotgun (WGS) entry which is preliminary data.</text>
</comment>
<evidence type="ECO:0000313" key="2">
    <source>
        <dbReference type="Proteomes" id="UP000789759"/>
    </source>
</evidence>
<protein>
    <submittedName>
        <fullName evidence="1">3904_t:CDS:1</fullName>
    </submittedName>
</protein>
<dbReference type="EMBL" id="CAJVQA010028767">
    <property type="protein sequence ID" value="CAG8795332.1"/>
    <property type="molecule type" value="Genomic_DNA"/>
</dbReference>
<reference evidence="1" key="1">
    <citation type="submission" date="2021-06" db="EMBL/GenBank/DDBJ databases">
        <authorList>
            <person name="Kallberg Y."/>
            <person name="Tangrot J."/>
            <person name="Rosling A."/>
        </authorList>
    </citation>
    <scope>NUCLEOTIDE SEQUENCE</scope>
    <source>
        <strain evidence="1">FL966</strain>
    </source>
</reference>
<feature type="non-terminal residue" evidence="1">
    <location>
        <position position="68"/>
    </location>
</feature>
<sequence>MIVGSDDNNMNDANIENANMKEAIAEAKADTNNNDGVGLNKVNVLHSLDFISLPFNCLGYFKVLKFKK</sequence>
<dbReference type="AlphaFoldDB" id="A0A9N9JSP1"/>
<evidence type="ECO:0000313" key="1">
    <source>
        <dbReference type="EMBL" id="CAG8795332.1"/>
    </source>
</evidence>
<accession>A0A9N9JSP1</accession>
<gene>
    <name evidence="1" type="ORF">CPELLU_LOCUS17302</name>
</gene>
<dbReference type="Proteomes" id="UP000789759">
    <property type="component" value="Unassembled WGS sequence"/>
</dbReference>
<proteinExistence type="predicted"/>
<name>A0A9N9JSP1_9GLOM</name>
<keyword evidence="2" id="KW-1185">Reference proteome</keyword>